<comment type="caution">
    <text evidence="1">The sequence shown here is derived from an EMBL/GenBank/DDBJ whole genome shotgun (WGS) entry which is preliminary data.</text>
</comment>
<evidence type="ECO:0000313" key="1">
    <source>
        <dbReference type="EMBL" id="KAJ0092166.1"/>
    </source>
</evidence>
<gene>
    <name evidence="1" type="ORF">Patl1_25531</name>
</gene>
<protein>
    <submittedName>
        <fullName evidence="1">Uncharacterized protein</fullName>
    </submittedName>
</protein>
<reference evidence="2" key="1">
    <citation type="journal article" date="2023" name="G3 (Bethesda)">
        <title>Genome assembly and association tests identify interacting loci associated with vigor, precocity, and sex in interspecific pistachio rootstocks.</title>
        <authorList>
            <person name="Palmer W."/>
            <person name="Jacygrad E."/>
            <person name="Sagayaradj S."/>
            <person name="Cavanaugh K."/>
            <person name="Han R."/>
            <person name="Bertier L."/>
            <person name="Beede B."/>
            <person name="Kafkas S."/>
            <person name="Golino D."/>
            <person name="Preece J."/>
            <person name="Michelmore R."/>
        </authorList>
    </citation>
    <scope>NUCLEOTIDE SEQUENCE [LARGE SCALE GENOMIC DNA]</scope>
</reference>
<organism evidence="1 2">
    <name type="scientific">Pistacia atlantica</name>
    <dbReference type="NCBI Taxonomy" id="434234"/>
    <lineage>
        <taxon>Eukaryota</taxon>
        <taxon>Viridiplantae</taxon>
        <taxon>Streptophyta</taxon>
        <taxon>Embryophyta</taxon>
        <taxon>Tracheophyta</taxon>
        <taxon>Spermatophyta</taxon>
        <taxon>Magnoliopsida</taxon>
        <taxon>eudicotyledons</taxon>
        <taxon>Gunneridae</taxon>
        <taxon>Pentapetalae</taxon>
        <taxon>rosids</taxon>
        <taxon>malvids</taxon>
        <taxon>Sapindales</taxon>
        <taxon>Anacardiaceae</taxon>
        <taxon>Pistacia</taxon>
    </lineage>
</organism>
<evidence type="ECO:0000313" key="2">
    <source>
        <dbReference type="Proteomes" id="UP001164250"/>
    </source>
</evidence>
<keyword evidence="2" id="KW-1185">Reference proteome</keyword>
<proteinExistence type="predicted"/>
<name>A0ACC1AZR4_9ROSI</name>
<dbReference type="Proteomes" id="UP001164250">
    <property type="component" value="Chromosome 7"/>
</dbReference>
<sequence length="189" mass="21192">MLGDLVLPSPHYNLVGCCWVYKVRRRVDGFVERYKARLVAKDSFLFIRRTSGYVVLLLVYVDDLVITGLNPSTITNCVSSLCYVFACRDLGSIGFFLGMEVVRDNIVLCLSQQHYVVDLLRRFQLDACAPCATPFSSSKASQSSNDDLFPDVTLYRSMIGGLQYLTLTRSDTAFAVNEVAQRTVYSHST</sequence>
<accession>A0ACC1AZR4</accession>
<dbReference type="EMBL" id="CM047903">
    <property type="protein sequence ID" value="KAJ0092166.1"/>
    <property type="molecule type" value="Genomic_DNA"/>
</dbReference>